<dbReference type="RefSeq" id="WP_142120012.1">
    <property type="nucleotide sequence ID" value="NZ_BAAASV010000001.1"/>
</dbReference>
<dbReference type="AlphaFoldDB" id="A0A542ZWR2"/>
<proteinExistence type="predicted"/>
<dbReference type="Proteomes" id="UP000315389">
    <property type="component" value="Unassembled WGS sequence"/>
</dbReference>
<evidence type="ECO:0000313" key="2">
    <source>
        <dbReference type="EMBL" id="TQL64803.1"/>
    </source>
</evidence>
<dbReference type="InterPro" id="IPR018561">
    <property type="entry name" value="AosR"/>
</dbReference>
<feature type="region of interest" description="Disordered" evidence="1">
    <location>
        <begin position="47"/>
        <end position="75"/>
    </location>
</feature>
<gene>
    <name evidence="2" type="ORF">FB461_1324</name>
</gene>
<organism evidence="2 3">
    <name type="scientific">Rarobacter faecitabidus</name>
    <dbReference type="NCBI Taxonomy" id="13243"/>
    <lineage>
        <taxon>Bacteria</taxon>
        <taxon>Bacillati</taxon>
        <taxon>Actinomycetota</taxon>
        <taxon>Actinomycetes</taxon>
        <taxon>Micrococcales</taxon>
        <taxon>Rarobacteraceae</taxon>
        <taxon>Rarobacter</taxon>
    </lineage>
</organism>
<dbReference type="EMBL" id="VFOS01000001">
    <property type="protein sequence ID" value="TQL64803.1"/>
    <property type="molecule type" value="Genomic_DNA"/>
</dbReference>
<protein>
    <submittedName>
        <fullName evidence="2">Uncharacterized protein DUF2017</fullName>
    </submittedName>
</protein>
<accession>A0A542ZWR2</accession>
<dbReference type="Pfam" id="PF09438">
    <property type="entry name" value="DUF2017"/>
    <property type="match status" value="1"/>
</dbReference>
<feature type="region of interest" description="Disordered" evidence="1">
    <location>
        <begin position="201"/>
        <end position="229"/>
    </location>
</feature>
<comment type="caution">
    <text evidence="2">The sequence shown here is derived from an EMBL/GenBank/DDBJ whole genome shotgun (WGS) entry which is preliminary data.</text>
</comment>
<evidence type="ECO:0000313" key="3">
    <source>
        <dbReference type="Proteomes" id="UP000315389"/>
    </source>
</evidence>
<evidence type="ECO:0000256" key="1">
    <source>
        <dbReference type="SAM" id="MobiDB-lite"/>
    </source>
</evidence>
<sequence length="260" mass="27805">MIPFEVEESAYVAWLDDIEVFLVIGAIEQTIEALSGVTAVVVPGAEEAGNGRSGADEPGAARPGADEPGTDEGTNPLAEMLRLHSAEIEAIARPADSAVLKLLPDGSEDPDVADQFRRLTQLDLAERKVTRLVRLHQQLRASGELGMPQAAHRIELQPTDAAEVASAITDVRVLLADRLGIADSDQVEEVYERVMDLADDTVTPPDEAFEPAASPDSLTQEPDEGAPWPDMNRVAFVLLGLLQDSLVDAMLDDLPEDGPA</sequence>
<dbReference type="OrthoDB" id="3268479at2"/>
<reference evidence="2 3" key="1">
    <citation type="submission" date="2019-06" db="EMBL/GenBank/DDBJ databases">
        <title>Sequencing the genomes of 1000 actinobacteria strains.</title>
        <authorList>
            <person name="Klenk H.-P."/>
        </authorList>
    </citation>
    <scope>NUCLEOTIDE SEQUENCE [LARGE SCALE GENOMIC DNA]</scope>
    <source>
        <strain evidence="2 3">DSM 4813</strain>
    </source>
</reference>
<keyword evidence="3" id="KW-1185">Reference proteome</keyword>
<name>A0A542ZWR2_RARFA</name>